<keyword evidence="2" id="KW-0812">Transmembrane</keyword>
<dbReference type="OrthoDB" id="26525at2759"/>
<feature type="domain" description="EF-hand" evidence="3">
    <location>
        <begin position="260"/>
        <end position="295"/>
    </location>
</feature>
<feature type="region of interest" description="Disordered" evidence="1">
    <location>
        <begin position="82"/>
        <end position="107"/>
    </location>
</feature>
<gene>
    <name evidence="4" type="ORF">AK812_SmicGene9790</name>
</gene>
<proteinExistence type="predicted"/>
<dbReference type="SUPFAM" id="SSF47473">
    <property type="entry name" value="EF-hand"/>
    <property type="match status" value="1"/>
</dbReference>
<feature type="domain" description="EF-hand" evidence="3">
    <location>
        <begin position="300"/>
        <end position="335"/>
    </location>
</feature>
<dbReference type="SMART" id="SM00054">
    <property type="entry name" value="EFh"/>
    <property type="match status" value="2"/>
</dbReference>
<protein>
    <recommendedName>
        <fullName evidence="3">EF-hand domain-containing protein</fullName>
    </recommendedName>
</protein>
<evidence type="ECO:0000256" key="2">
    <source>
        <dbReference type="SAM" id="Phobius"/>
    </source>
</evidence>
<dbReference type="Pfam" id="PF13499">
    <property type="entry name" value="EF-hand_7"/>
    <property type="match status" value="1"/>
</dbReference>
<dbReference type="InterPro" id="IPR002048">
    <property type="entry name" value="EF_hand_dom"/>
</dbReference>
<dbReference type="InterPro" id="IPR011992">
    <property type="entry name" value="EF-hand-dom_pair"/>
</dbReference>
<accession>A0A1Q9EHI8</accession>
<keyword evidence="2" id="KW-1133">Transmembrane helix</keyword>
<organism evidence="4 5">
    <name type="scientific">Symbiodinium microadriaticum</name>
    <name type="common">Dinoflagellate</name>
    <name type="synonym">Zooxanthella microadriatica</name>
    <dbReference type="NCBI Taxonomy" id="2951"/>
    <lineage>
        <taxon>Eukaryota</taxon>
        <taxon>Sar</taxon>
        <taxon>Alveolata</taxon>
        <taxon>Dinophyceae</taxon>
        <taxon>Suessiales</taxon>
        <taxon>Symbiodiniaceae</taxon>
        <taxon>Symbiodinium</taxon>
    </lineage>
</organism>
<evidence type="ECO:0000259" key="3">
    <source>
        <dbReference type="PROSITE" id="PS50222"/>
    </source>
</evidence>
<name>A0A1Q9EHI8_SYMMI</name>
<keyword evidence="2" id="KW-0472">Membrane</keyword>
<dbReference type="PROSITE" id="PS50222">
    <property type="entry name" value="EF_HAND_2"/>
    <property type="match status" value="2"/>
</dbReference>
<dbReference type="EMBL" id="LSRX01000150">
    <property type="protein sequence ID" value="OLQ06895.1"/>
    <property type="molecule type" value="Genomic_DNA"/>
</dbReference>
<evidence type="ECO:0000313" key="4">
    <source>
        <dbReference type="EMBL" id="OLQ06895.1"/>
    </source>
</evidence>
<keyword evidence="5" id="KW-1185">Reference proteome</keyword>
<dbReference type="Gene3D" id="1.10.238.10">
    <property type="entry name" value="EF-hand"/>
    <property type="match status" value="1"/>
</dbReference>
<sequence>MTAFPTAATAAASPCCYNIHYGDDYDHGDCCRYLFCTCRTQHHYCHQLHVHLSLSAKQKKDRSRLAVLDKYAHVLNEYNDNELQGATSPELDGKGRNSPAGASKGTVRAELLRGSTEDPVMDWVTLGYPKLAQGSGKYYFEVNLIAGAEAPQVGLLSEATGEDLWLPALSPPRHLLRPAAMQANSHVLETSSDVEEQRSELLGNMRLPGASMPGRLAFGLGFLGFALLGLGFLAGRTTMPPQPSSEAFESAVIQRFDQSHTDAVVKDIFNQFDANGDGVLDMSETKGLLKQVLKETGETRSDDEIHEAAQELDHDSSGGVQKTELKQLVNHLMSGFKR</sequence>
<feature type="transmembrane region" description="Helical" evidence="2">
    <location>
        <begin position="216"/>
        <end position="235"/>
    </location>
</feature>
<comment type="caution">
    <text evidence="4">The sequence shown here is derived from an EMBL/GenBank/DDBJ whole genome shotgun (WGS) entry which is preliminary data.</text>
</comment>
<evidence type="ECO:0000256" key="1">
    <source>
        <dbReference type="SAM" id="MobiDB-lite"/>
    </source>
</evidence>
<dbReference type="Proteomes" id="UP000186817">
    <property type="component" value="Unassembled WGS sequence"/>
</dbReference>
<dbReference type="AlphaFoldDB" id="A0A1Q9EHI8"/>
<dbReference type="GO" id="GO:0005509">
    <property type="term" value="F:calcium ion binding"/>
    <property type="evidence" value="ECO:0007669"/>
    <property type="project" value="InterPro"/>
</dbReference>
<reference evidence="4 5" key="1">
    <citation type="submission" date="2016-02" db="EMBL/GenBank/DDBJ databases">
        <title>Genome analysis of coral dinoflagellate symbionts highlights evolutionary adaptations to a symbiotic lifestyle.</title>
        <authorList>
            <person name="Aranda M."/>
            <person name="Li Y."/>
            <person name="Liew Y.J."/>
            <person name="Baumgarten S."/>
            <person name="Simakov O."/>
            <person name="Wilson M."/>
            <person name="Piel J."/>
            <person name="Ashoor H."/>
            <person name="Bougouffa S."/>
            <person name="Bajic V.B."/>
            <person name="Ryu T."/>
            <person name="Ravasi T."/>
            <person name="Bayer T."/>
            <person name="Micklem G."/>
            <person name="Kim H."/>
            <person name="Bhak J."/>
            <person name="Lajeunesse T.C."/>
            <person name="Voolstra C.R."/>
        </authorList>
    </citation>
    <scope>NUCLEOTIDE SEQUENCE [LARGE SCALE GENOMIC DNA]</scope>
    <source>
        <strain evidence="4 5">CCMP2467</strain>
    </source>
</reference>
<dbReference type="CDD" id="cd00051">
    <property type="entry name" value="EFh"/>
    <property type="match status" value="1"/>
</dbReference>
<evidence type="ECO:0000313" key="5">
    <source>
        <dbReference type="Proteomes" id="UP000186817"/>
    </source>
</evidence>